<evidence type="ECO:0000259" key="1">
    <source>
        <dbReference type="Pfam" id="PF01610"/>
    </source>
</evidence>
<dbReference type="EMBL" id="BJWA01000012">
    <property type="protein sequence ID" value="GEL80654.1"/>
    <property type="molecule type" value="Genomic_DNA"/>
</dbReference>
<keyword evidence="3" id="KW-1185">Reference proteome</keyword>
<accession>A0ABQ0VDR3</accession>
<sequence length="67" mass="7914">MNPSDVNYLVTDMNAAYFQLTKKVFPHAKMVIVHFHVVKHMNQAFQDFRVREMKRLMALGNQTMQES</sequence>
<protein>
    <recommendedName>
        <fullName evidence="1">Transposase IS204/IS1001/IS1096/IS1165 DDE domain-containing protein</fullName>
    </recommendedName>
</protein>
<feature type="domain" description="Transposase IS204/IS1001/IS1096/IS1165 DDE" evidence="1">
    <location>
        <begin position="3"/>
        <end position="62"/>
    </location>
</feature>
<comment type="caution">
    <text evidence="2">The sequence shown here is derived from an EMBL/GenBank/DDBJ whole genome shotgun (WGS) entry which is preliminary data.</text>
</comment>
<dbReference type="Proteomes" id="UP000321175">
    <property type="component" value="Unassembled WGS sequence"/>
</dbReference>
<proteinExistence type="predicted"/>
<name>A0ABQ0VDR3_ENTMU</name>
<reference evidence="2 3" key="1">
    <citation type="submission" date="2019-07" db="EMBL/GenBank/DDBJ databases">
        <title>Whole genome shotgun sequence of Enterococcus mundtii NBRC 100490.</title>
        <authorList>
            <person name="Hosoyama A."/>
            <person name="Uohara A."/>
            <person name="Ohji S."/>
            <person name="Ichikawa N."/>
        </authorList>
    </citation>
    <scope>NUCLEOTIDE SEQUENCE [LARGE SCALE GENOMIC DNA]</scope>
    <source>
        <strain evidence="2 3">NBRC 100490</strain>
    </source>
</reference>
<dbReference type="Pfam" id="PF01610">
    <property type="entry name" value="DDE_Tnp_ISL3"/>
    <property type="match status" value="1"/>
</dbReference>
<evidence type="ECO:0000313" key="3">
    <source>
        <dbReference type="Proteomes" id="UP000321175"/>
    </source>
</evidence>
<organism evidence="2 3">
    <name type="scientific">Enterococcus mundtii</name>
    <dbReference type="NCBI Taxonomy" id="53346"/>
    <lineage>
        <taxon>Bacteria</taxon>
        <taxon>Bacillati</taxon>
        <taxon>Bacillota</taxon>
        <taxon>Bacilli</taxon>
        <taxon>Lactobacillales</taxon>
        <taxon>Enterococcaceae</taxon>
        <taxon>Enterococcus</taxon>
    </lineage>
</organism>
<dbReference type="InterPro" id="IPR002560">
    <property type="entry name" value="Transposase_DDE"/>
</dbReference>
<evidence type="ECO:0000313" key="2">
    <source>
        <dbReference type="EMBL" id="GEL80654.1"/>
    </source>
</evidence>
<gene>
    <name evidence="2" type="ORF">EMU01_17980</name>
</gene>